<sequence>MGGIGPWLGDTYDQEEKHPDLQKASTRSPMADKLIKKMRSHVGAKVVDLSAVMEGKKNAQALKADR</sequence>
<gene>
    <name evidence="2" type="ORF">SAMN05444515_105108</name>
</gene>
<dbReference type="Proteomes" id="UP000199256">
    <property type="component" value="Unassembled WGS sequence"/>
</dbReference>
<reference evidence="3" key="1">
    <citation type="submission" date="2016-10" db="EMBL/GenBank/DDBJ databases">
        <authorList>
            <person name="Varghese N."/>
            <person name="Submissions S."/>
        </authorList>
    </citation>
    <scope>NUCLEOTIDE SEQUENCE [LARGE SCALE GENOMIC DNA]</scope>
    <source>
        <strain evidence="3">DSM 241</strain>
    </source>
</reference>
<evidence type="ECO:0000313" key="3">
    <source>
        <dbReference type="Proteomes" id="UP000199256"/>
    </source>
</evidence>
<evidence type="ECO:0000256" key="1">
    <source>
        <dbReference type="SAM" id="MobiDB-lite"/>
    </source>
</evidence>
<evidence type="ECO:0000313" key="2">
    <source>
        <dbReference type="EMBL" id="SEK80864.1"/>
    </source>
</evidence>
<dbReference type="AlphaFoldDB" id="A0A1H7K2S3"/>
<organism evidence="2 3">
    <name type="scientific">Ectothiorhodospira marina</name>
    <dbReference type="NCBI Taxonomy" id="1396821"/>
    <lineage>
        <taxon>Bacteria</taxon>
        <taxon>Pseudomonadati</taxon>
        <taxon>Pseudomonadota</taxon>
        <taxon>Gammaproteobacteria</taxon>
        <taxon>Chromatiales</taxon>
        <taxon>Ectothiorhodospiraceae</taxon>
        <taxon>Ectothiorhodospira</taxon>
    </lineage>
</organism>
<dbReference type="EMBL" id="FOAA01000005">
    <property type="protein sequence ID" value="SEK80864.1"/>
    <property type="molecule type" value="Genomic_DNA"/>
</dbReference>
<keyword evidence="3" id="KW-1185">Reference proteome</keyword>
<protein>
    <submittedName>
        <fullName evidence="2">Uncharacterized protein</fullName>
    </submittedName>
</protein>
<proteinExistence type="predicted"/>
<name>A0A1H7K2S3_9GAMM</name>
<accession>A0A1H7K2S3</accession>
<feature type="region of interest" description="Disordered" evidence="1">
    <location>
        <begin position="1"/>
        <end position="30"/>
    </location>
</feature>